<keyword evidence="5" id="KW-1185">Reference proteome</keyword>
<dbReference type="Gene3D" id="2.60.40.3440">
    <property type="match status" value="2"/>
</dbReference>
<evidence type="ECO:0000256" key="2">
    <source>
        <dbReference type="SAM" id="MobiDB-lite"/>
    </source>
</evidence>
<reference evidence="4 5" key="1">
    <citation type="submission" date="2020-07" db="EMBL/GenBank/DDBJ databases">
        <title>Vibrio marinisediminis sp. nov., isolated from marine sediment.</title>
        <authorList>
            <person name="Ji X."/>
        </authorList>
    </citation>
    <scope>NUCLEOTIDE SEQUENCE [LARGE SCALE GENOMIC DNA]</scope>
    <source>
        <strain evidence="4 5">404</strain>
    </source>
</reference>
<dbReference type="PROSITE" id="PS00330">
    <property type="entry name" value="HEMOLYSIN_CALCIUM"/>
    <property type="match status" value="3"/>
</dbReference>
<evidence type="ECO:0000313" key="5">
    <source>
        <dbReference type="Proteomes" id="UP000571701"/>
    </source>
</evidence>
<dbReference type="NCBIfam" id="TIGR03661">
    <property type="entry name" value="T1SS_VCA0849"/>
    <property type="match status" value="1"/>
</dbReference>
<keyword evidence="1" id="KW-0106">Calcium</keyword>
<dbReference type="InterPro" id="IPR001343">
    <property type="entry name" value="Hemolysn_Ca-bd"/>
</dbReference>
<protein>
    <submittedName>
        <fullName evidence="4">Tandem-95 repeat protein</fullName>
    </submittedName>
</protein>
<dbReference type="InterPro" id="IPR038081">
    <property type="entry name" value="CalX-like_sf"/>
</dbReference>
<feature type="domain" description="Cadherin" evidence="3">
    <location>
        <begin position="175"/>
        <end position="255"/>
    </location>
</feature>
<dbReference type="InterPro" id="IPR019960">
    <property type="entry name" value="T1SS_VCA0849"/>
</dbReference>
<sequence length="1604" mass="171351">MGFEVYATMGNLALGQTIVIDAQGNVRVLQPGQTPNAGELLLEAQQASSANGNGIDATLIEADGSATDLTDDIEQIFAALEEGEDPTQLSEEFDTAAGEELSSSNAGFDSVNRIGDESIAETDFATQGLEQLGLSRTQSLSALEQFRFSLQDPEFVDSSLTPLGNSLSVTTLEDTPLKGKLRATDANNDSLTYNLTTETSNGTIVVEPNGEWTYEPNENYNGPDSFTVTVNDGNGGSDTLIINVGVTPVNDPPVFMEGDQPLGESISITTKEEQEFKGKVQATDVDDDDLKYEVLAENQPENGSVSIDENGNWTYTPNDDYNGPDKFTIQVSDGNGGVDTVVVDVTVLAVAEMQVTTNESIVEADDAYLPFTITLDEAVSEDVTLSLTLGKQGDGAQSGVDYDAQLYVSDGNNGFIALESSDLVILAGQTQLEVFVKIFDDFLSELTPESITLVAETDSEFVENDKADAQSKIIDEDGADNSNPLDSVKVTLTGPDSVMEGEQNLKFTVTLSDPNDPTQTEFAPPGSVVTLSYSYTNADGDDITEVTTAIVNSDGKTADFEIDTINDEEYEEGQEFTVSVESITNGGDNVFEAMDLDDAHQTVAIDDSKDNPPKSEDFIVNLSSGNETKIVFNHDTKDSKDHISDIEDDASDTPLQVVITELPESGVLLYQGQPVTEGMLTSFDANGDVIGTPTLFNPEEITYQQDDQSTGFILGVKEAPENMEGDESAISFLNWGEPNPDNANQRILTFEGGDTIVIESSGDLKQHYGDKNHIGYGIGVGNSEGIKQSDTITIDLSARPAESINLGLDGMGGWFEEGHNTKATKVEITISLSDGSEVTQYVSKVTGGGSDYILVTDSHGDEIATYPKESTLFAELPISAPDGLTITNVELSTDGPGNWELRYLETDTPDDSFDYRAIDSDGNYSEESTVTLKDGENRAPIAIDDPVSFEVKLGTFNTDNNQLWSDEGATISTQYDGTPISQSINENSLKQGVSGSQNGGPEAQIQYNPESGHSEEFVIDLDKPADNFSFSVSNLFENEGGTNSHEQGKWTALLNGVVVATGLFTANEGNGKGTYHIETTNDPSDPNDLGGALFDQVIFEAVDYSNDGERGSDSSDYFITGFRASGDGAYAGFQGEILEIDIATLLGNDYDPDGDNIRLTHISEVNNDAEVWIDDGKIYVKLDDSFVGDTTFKYQITDDKGFDGNTHLVEATVNIHVSPKPDIGVSSIEMIADSVFEGEDLVYTVSLASSTIQETRYNVTFGSVGDTASLADVDLSGVKFTSGVTYIENEAGKGVLVVPPNVEEFNVILPTLVDQIFNESIENITLNIGDVSGIGSIYDPKISSGLDLDATDTVTLQGSGNLKWHAHYGKGKPTEVDFENAENRDLVVDVGKGGDSVTLGNGNDTIYLGDSARLNNNGVDDAAKRFDTFLEGRDPAMTKKDSIDVAFAGGGNDTVYGEAGMDAIDGGSGDDKLYGGEGVDALRGGSGRDLLVGGLGDDILIGDTEADTFLWASEDLDEGLDTIKDFSINEGDKIDLSDLFEDGVDMDDILATVVGKDITLSIKDGDTVVQNIQLEGIVDQVQPLGGDLSADQLNNLLNDIITAH</sequence>
<dbReference type="InterPro" id="IPR010221">
    <property type="entry name" value="VCBS_dom"/>
</dbReference>
<dbReference type="Pfam" id="PF00353">
    <property type="entry name" value="HemolysinCabind"/>
    <property type="match status" value="3"/>
</dbReference>
<proteinExistence type="predicted"/>
<dbReference type="Pfam" id="PF17892">
    <property type="entry name" value="Cadherin_5"/>
    <property type="match status" value="1"/>
</dbReference>
<dbReference type="Gene3D" id="2.150.10.10">
    <property type="entry name" value="Serralysin-like metalloprotease, C-terminal"/>
    <property type="match status" value="1"/>
</dbReference>
<dbReference type="EMBL" id="JACFYF010000007">
    <property type="protein sequence ID" value="MBA5763237.1"/>
    <property type="molecule type" value="Genomic_DNA"/>
</dbReference>
<evidence type="ECO:0000256" key="1">
    <source>
        <dbReference type="ARBA" id="ARBA00022837"/>
    </source>
</evidence>
<name>A0A7W2IUN0_9VIBR</name>
<dbReference type="Gene3D" id="2.60.40.2030">
    <property type="match status" value="1"/>
</dbReference>
<dbReference type="NCBIfam" id="NF012211">
    <property type="entry name" value="tand_rpt_95"/>
    <property type="match status" value="2"/>
</dbReference>
<dbReference type="PROSITE" id="PS50268">
    <property type="entry name" value="CADHERIN_2"/>
    <property type="match status" value="1"/>
</dbReference>
<dbReference type="RefSeq" id="WP_182109252.1">
    <property type="nucleotide sequence ID" value="NZ_JACFYF010000007.1"/>
</dbReference>
<evidence type="ECO:0000313" key="4">
    <source>
        <dbReference type="EMBL" id="MBA5763237.1"/>
    </source>
</evidence>
<accession>A0A7W2IUN0</accession>
<dbReference type="SUPFAM" id="SSF141072">
    <property type="entry name" value="CalX-like"/>
    <property type="match status" value="2"/>
</dbReference>
<dbReference type="NCBIfam" id="TIGR01965">
    <property type="entry name" value="VCBS_repeat"/>
    <property type="match status" value="2"/>
</dbReference>
<dbReference type="InterPro" id="IPR041690">
    <property type="entry name" value="Cadherin_5"/>
</dbReference>
<dbReference type="PRINTS" id="PR00313">
    <property type="entry name" value="CABNDNGRPT"/>
</dbReference>
<dbReference type="GO" id="GO:0005509">
    <property type="term" value="F:calcium ion binding"/>
    <property type="evidence" value="ECO:0007669"/>
    <property type="project" value="InterPro"/>
</dbReference>
<dbReference type="InterPro" id="IPR011049">
    <property type="entry name" value="Serralysin-like_metalloprot_C"/>
</dbReference>
<gene>
    <name evidence="4" type="ORF">H2O73_12815</name>
</gene>
<dbReference type="SUPFAM" id="SSF51120">
    <property type="entry name" value="beta-Roll"/>
    <property type="match status" value="1"/>
</dbReference>
<feature type="region of interest" description="Disordered" evidence="2">
    <location>
        <begin position="989"/>
        <end position="1008"/>
    </location>
</feature>
<dbReference type="InterPro" id="IPR002126">
    <property type="entry name" value="Cadherin-like_dom"/>
</dbReference>
<comment type="caution">
    <text evidence="4">The sequence shown here is derived from an EMBL/GenBank/DDBJ whole genome shotgun (WGS) entry which is preliminary data.</text>
</comment>
<dbReference type="GO" id="GO:0007156">
    <property type="term" value="P:homophilic cell adhesion via plasma membrane adhesion molecules"/>
    <property type="evidence" value="ECO:0007669"/>
    <property type="project" value="InterPro"/>
</dbReference>
<evidence type="ECO:0000259" key="3">
    <source>
        <dbReference type="PROSITE" id="PS50268"/>
    </source>
</evidence>
<dbReference type="Pfam" id="PF17963">
    <property type="entry name" value="Big_9"/>
    <property type="match status" value="2"/>
</dbReference>
<dbReference type="InterPro" id="IPR018511">
    <property type="entry name" value="Hemolysin-typ_Ca-bd_CS"/>
</dbReference>
<organism evidence="4 5">
    <name type="scientific">Vibrio marinisediminis</name>
    <dbReference type="NCBI Taxonomy" id="2758441"/>
    <lineage>
        <taxon>Bacteria</taxon>
        <taxon>Pseudomonadati</taxon>
        <taxon>Pseudomonadota</taxon>
        <taxon>Gammaproteobacteria</taxon>
        <taxon>Vibrionales</taxon>
        <taxon>Vibrionaceae</taxon>
        <taxon>Vibrio</taxon>
    </lineage>
</organism>
<dbReference type="GO" id="GO:0016020">
    <property type="term" value="C:membrane"/>
    <property type="evidence" value="ECO:0007669"/>
    <property type="project" value="InterPro"/>
</dbReference>
<dbReference type="Proteomes" id="UP000571701">
    <property type="component" value="Unassembled WGS sequence"/>
</dbReference>